<name>A0A6F8YXT3_9ACTN</name>
<gene>
    <name evidence="2" type="ORF">Psuf_082020</name>
</gene>
<reference evidence="2 3" key="2">
    <citation type="submission" date="2020-03" db="EMBL/GenBank/DDBJ databases">
        <authorList>
            <person name="Ichikawa N."/>
            <person name="Kimura A."/>
            <person name="Kitahashi Y."/>
            <person name="Uohara A."/>
        </authorList>
    </citation>
    <scope>NUCLEOTIDE SEQUENCE [LARGE SCALE GENOMIC DNA]</scope>
    <source>
        <strain evidence="2 3">NBRC 105367</strain>
    </source>
</reference>
<sequence>MDGLPGAGRDGHHHRLRPARRRAEAAGHLDRQPHHGLTADNPAVRELLARRERLTGALSSLDADVARRVAGLEATAVAGESFLREREIHQMTSRVDRTLANLAPGELAGAPDSGVELADEVEAVLAVYRELDERYGAGG</sequence>
<evidence type="ECO:0000313" key="2">
    <source>
        <dbReference type="EMBL" id="BCB90889.1"/>
    </source>
</evidence>
<feature type="compositionally biased region" description="Basic and acidic residues" evidence="1">
    <location>
        <begin position="21"/>
        <end position="33"/>
    </location>
</feature>
<dbReference type="KEGG" id="psuu:Psuf_082020"/>
<evidence type="ECO:0000256" key="1">
    <source>
        <dbReference type="SAM" id="MobiDB-lite"/>
    </source>
</evidence>
<reference evidence="2 3" key="1">
    <citation type="submission" date="2020-03" db="EMBL/GenBank/DDBJ databases">
        <title>Whole genome shotgun sequence of Phytohabitans suffuscus NBRC 105367.</title>
        <authorList>
            <person name="Komaki H."/>
            <person name="Tamura T."/>
        </authorList>
    </citation>
    <scope>NUCLEOTIDE SEQUENCE [LARGE SCALE GENOMIC DNA]</scope>
    <source>
        <strain evidence="2 3">NBRC 105367</strain>
    </source>
</reference>
<evidence type="ECO:0000313" key="3">
    <source>
        <dbReference type="Proteomes" id="UP000503011"/>
    </source>
</evidence>
<keyword evidence="3" id="KW-1185">Reference proteome</keyword>
<dbReference type="EMBL" id="AP022871">
    <property type="protein sequence ID" value="BCB90889.1"/>
    <property type="molecule type" value="Genomic_DNA"/>
</dbReference>
<dbReference type="AlphaFoldDB" id="A0A6F8YXT3"/>
<feature type="compositionally biased region" description="Basic residues" evidence="1">
    <location>
        <begin position="11"/>
        <end position="20"/>
    </location>
</feature>
<dbReference type="Proteomes" id="UP000503011">
    <property type="component" value="Chromosome"/>
</dbReference>
<protein>
    <submittedName>
        <fullName evidence="2">Uncharacterized protein</fullName>
    </submittedName>
</protein>
<feature type="region of interest" description="Disordered" evidence="1">
    <location>
        <begin position="1"/>
        <end position="41"/>
    </location>
</feature>
<proteinExistence type="predicted"/>
<organism evidence="2 3">
    <name type="scientific">Phytohabitans suffuscus</name>
    <dbReference type="NCBI Taxonomy" id="624315"/>
    <lineage>
        <taxon>Bacteria</taxon>
        <taxon>Bacillati</taxon>
        <taxon>Actinomycetota</taxon>
        <taxon>Actinomycetes</taxon>
        <taxon>Micromonosporales</taxon>
        <taxon>Micromonosporaceae</taxon>
    </lineage>
</organism>
<accession>A0A6F8YXT3</accession>